<reference evidence="2" key="1">
    <citation type="submission" date="2020-09" db="EMBL/GenBank/DDBJ databases">
        <title>Genome-Enabled Discovery of Anthraquinone Biosynthesis in Senna tora.</title>
        <authorList>
            <person name="Kang S.-H."/>
            <person name="Pandey R.P."/>
            <person name="Lee C.-M."/>
            <person name="Sim J.-S."/>
            <person name="Jeong J.-T."/>
            <person name="Choi B.-S."/>
            <person name="Jung M."/>
            <person name="Ginzburg D."/>
            <person name="Zhao K."/>
            <person name="Won S.Y."/>
            <person name="Oh T.-J."/>
            <person name="Yu Y."/>
            <person name="Kim N.-H."/>
            <person name="Lee O.R."/>
            <person name="Lee T.-H."/>
            <person name="Bashyal P."/>
            <person name="Kim T.-S."/>
            <person name="Lee W.-H."/>
            <person name="Kawkins C."/>
            <person name="Kim C.-K."/>
            <person name="Kim J.S."/>
            <person name="Ahn B.O."/>
            <person name="Rhee S.Y."/>
            <person name="Sohng J.K."/>
        </authorList>
    </citation>
    <scope>NUCLEOTIDE SEQUENCE</scope>
    <source>
        <tissue evidence="2">Leaf</tissue>
    </source>
</reference>
<gene>
    <name evidence="2" type="ORF">G2W53_014682</name>
</gene>
<evidence type="ECO:0000313" key="3">
    <source>
        <dbReference type="Proteomes" id="UP000634136"/>
    </source>
</evidence>
<keyword evidence="1" id="KW-0732">Signal</keyword>
<dbReference type="EMBL" id="JAAIUW010000005">
    <property type="protein sequence ID" value="KAF7832349.1"/>
    <property type="molecule type" value="Genomic_DNA"/>
</dbReference>
<evidence type="ECO:0008006" key="4">
    <source>
        <dbReference type="Google" id="ProtNLM"/>
    </source>
</evidence>
<organism evidence="2 3">
    <name type="scientific">Senna tora</name>
    <dbReference type="NCBI Taxonomy" id="362788"/>
    <lineage>
        <taxon>Eukaryota</taxon>
        <taxon>Viridiplantae</taxon>
        <taxon>Streptophyta</taxon>
        <taxon>Embryophyta</taxon>
        <taxon>Tracheophyta</taxon>
        <taxon>Spermatophyta</taxon>
        <taxon>Magnoliopsida</taxon>
        <taxon>eudicotyledons</taxon>
        <taxon>Gunneridae</taxon>
        <taxon>Pentapetalae</taxon>
        <taxon>rosids</taxon>
        <taxon>fabids</taxon>
        <taxon>Fabales</taxon>
        <taxon>Fabaceae</taxon>
        <taxon>Caesalpinioideae</taxon>
        <taxon>Cassia clade</taxon>
        <taxon>Senna</taxon>
    </lineage>
</organism>
<name>A0A835C4I0_9FABA</name>
<accession>A0A835C4I0</accession>
<protein>
    <recommendedName>
        <fullName evidence="4">Secreted protein</fullName>
    </recommendedName>
</protein>
<keyword evidence="3" id="KW-1185">Reference proteome</keyword>
<dbReference type="Proteomes" id="UP000634136">
    <property type="component" value="Unassembled WGS sequence"/>
</dbReference>
<evidence type="ECO:0000256" key="1">
    <source>
        <dbReference type="SAM" id="SignalP"/>
    </source>
</evidence>
<proteinExistence type="predicted"/>
<sequence length="94" mass="10268">MKLKGALTTVLQLCSTPALQLCSTPALQLCSTPALQLCLTPTLHSALFDADASFSSVRRRLHSAPFDASFIQLRSTPSFCSFRRFHLQLCSTPP</sequence>
<comment type="caution">
    <text evidence="2">The sequence shown here is derived from an EMBL/GenBank/DDBJ whole genome shotgun (WGS) entry which is preliminary data.</text>
</comment>
<feature type="chain" id="PRO_5032364342" description="Secreted protein" evidence="1">
    <location>
        <begin position="19"/>
        <end position="94"/>
    </location>
</feature>
<feature type="signal peptide" evidence="1">
    <location>
        <begin position="1"/>
        <end position="18"/>
    </location>
</feature>
<dbReference type="AlphaFoldDB" id="A0A835C4I0"/>
<evidence type="ECO:0000313" key="2">
    <source>
        <dbReference type="EMBL" id="KAF7832349.1"/>
    </source>
</evidence>